<keyword evidence="2" id="KW-1185">Reference proteome</keyword>
<reference evidence="1 2" key="1">
    <citation type="submission" date="2023-03" db="EMBL/GenBank/DDBJ databases">
        <title>High-quality genome of Scylla paramamosain provides insights in environmental adaptation.</title>
        <authorList>
            <person name="Zhang L."/>
        </authorList>
    </citation>
    <scope>NUCLEOTIDE SEQUENCE [LARGE SCALE GENOMIC DNA]</scope>
    <source>
        <strain evidence="1">LZ_2023a</strain>
        <tissue evidence="1">Muscle</tissue>
    </source>
</reference>
<dbReference type="Proteomes" id="UP001487740">
    <property type="component" value="Unassembled WGS sequence"/>
</dbReference>
<organism evidence="1 2">
    <name type="scientific">Scylla paramamosain</name>
    <name type="common">Mud crab</name>
    <dbReference type="NCBI Taxonomy" id="85552"/>
    <lineage>
        <taxon>Eukaryota</taxon>
        <taxon>Metazoa</taxon>
        <taxon>Ecdysozoa</taxon>
        <taxon>Arthropoda</taxon>
        <taxon>Crustacea</taxon>
        <taxon>Multicrustacea</taxon>
        <taxon>Malacostraca</taxon>
        <taxon>Eumalacostraca</taxon>
        <taxon>Eucarida</taxon>
        <taxon>Decapoda</taxon>
        <taxon>Pleocyemata</taxon>
        <taxon>Brachyura</taxon>
        <taxon>Eubrachyura</taxon>
        <taxon>Portunoidea</taxon>
        <taxon>Portunidae</taxon>
        <taxon>Portuninae</taxon>
        <taxon>Scylla</taxon>
    </lineage>
</organism>
<dbReference type="EMBL" id="JARAKH010000010">
    <property type="protein sequence ID" value="KAK8399998.1"/>
    <property type="molecule type" value="Genomic_DNA"/>
</dbReference>
<dbReference type="AlphaFoldDB" id="A0AAW0ULA6"/>
<evidence type="ECO:0000313" key="2">
    <source>
        <dbReference type="Proteomes" id="UP001487740"/>
    </source>
</evidence>
<sequence>MDAESGPLVVLSYTDLHGPYSLLLGLTRVVNASYDNSRCLLAETRRHSVVREPQMQLRFFMKVSCLGLLSGCEGWRCGY</sequence>
<proteinExistence type="predicted"/>
<name>A0AAW0ULA6_SCYPA</name>
<comment type="caution">
    <text evidence="1">The sequence shown here is derived from an EMBL/GenBank/DDBJ whole genome shotgun (WGS) entry which is preliminary data.</text>
</comment>
<accession>A0AAW0ULA6</accession>
<gene>
    <name evidence="1" type="ORF">O3P69_002997</name>
</gene>
<protein>
    <submittedName>
        <fullName evidence="1">Uncharacterized protein</fullName>
    </submittedName>
</protein>
<evidence type="ECO:0000313" key="1">
    <source>
        <dbReference type="EMBL" id="KAK8399998.1"/>
    </source>
</evidence>